<keyword evidence="1" id="KW-1133">Transmembrane helix</keyword>
<evidence type="ECO:0000313" key="3">
    <source>
        <dbReference type="Proteomes" id="UP000011688"/>
    </source>
</evidence>
<dbReference type="InterPro" id="IPR051784">
    <property type="entry name" value="Nod_factor_ABC_transporter"/>
</dbReference>
<dbReference type="OrthoDB" id="312397at2157"/>
<feature type="transmembrane region" description="Helical" evidence="1">
    <location>
        <begin position="64"/>
        <end position="89"/>
    </location>
</feature>
<keyword evidence="3" id="KW-1185">Reference proteome</keyword>
<accession>L9XAM9</accession>
<gene>
    <name evidence="2" type="ORF">C491_08288</name>
</gene>
<feature type="transmembrane region" description="Helical" evidence="1">
    <location>
        <begin position="110"/>
        <end position="133"/>
    </location>
</feature>
<dbReference type="eggNOG" id="arCOG01465">
    <property type="taxonomic scope" value="Archaea"/>
</dbReference>
<evidence type="ECO:0000313" key="2">
    <source>
        <dbReference type="EMBL" id="ELY58804.1"/>
    </source>
</evidence>
<dbReference type="PANTHER" id="PTHR43229:SF6">
    <property type="entry name" value="ABC-TYPE MULTIDRUG TRANSPORT SYSTEM, PERMEASE COMPONENT"/>
    <property type="match status" value="1"/>
</dbReference>
<dbReference type="AlphaFoldDB" id="L9XAM9"/>
<dbReference type="RefSeq" id="WP_005555154.1">
    <property type="nucleotide sequence ID" value="NZ_AOIB01000018.1"/>
</dbReference>
<feature type="transmembrane region" description="Helical" evidence="1">
    <location>
        <begin position="145"/>
        <end position="166"/>
    </location>
</feature>
<comment type="caution">
    <text evidence="2">The sequence shown here is derived from an EMBL/GenBank/DDBJ whole genome shotgun (WGS) entry which is preliminary data.</text>
</comment>
<sequence length="267" mass="28534">MNGYCSRSPTALVSAVSALVRRDLLIMRRYPLNTAGAVLGLYALFLLVYVGGRSFVGPSFGETLGALIVGFFLFVMANASYQSLAGLFATEAKWGTLEQLYLSPIGFGPIAVLLSLSSLLVTFSIGFAMLALMLLTTGESISLDLLSIVPIVVLTLLSTIGLGLLFGGATVRYKNVSAVFGLVKFALVACIALGPASTEFVVLKLLPLTQGSYLLQRVMNEGVRLWELEPAELSVLAFVGIAYFVLGYALFRYCTDRARAAGVMGHY</sequence>
<name>L9XAM9_9EURY</name>
<feature type="transmembrane region" description="Helical" evidence="1">
    <location>
        <begin position="30"/>
        <end position="52"/>
    </location>
</feature>
<feature type="transmembrane region" description="Helical" evidence="1">
    <location>
        <begin position="178"/>
        <end position="197"/>
    </location>
</feature>
<proteinExistence type="predicted"/>
<keyword evidence="1" id="KW-0812">Transmembrane</keyword>
<keyword evidence="1" id="KW-0472">Membrane</keyword>
<feature type="transmembrane region" description="Helical" evidence="1">
    <location>
        <begin position="233"/>
        <end position="251"/>
    </location>
</feature>
<dbReference type="EMBL" id="AOIB01000018">
    <property type="protein sequence ID" value="ELY58804.1"/>
    <property type="molecule type" value="Genomic_DNA"/>
</dbReference>
<protein>
    <recommendedName>
        <fullName evidence="4">ABC transporter</fullName>
    </recommendedName>
</protein>
<dbReference type="PANTHER" id="PTHR43229">
    <property type="entry name" value="NODULATION PROTEIN J"/>
    <property type="match status" value="1"/>
</dbReference>
<dbReference type="STRING" id="1227497.C491_08288"/>
<organism evidence="2 3">
    <name type="scientific">Natronococcus amylolyticus DSM 10524</name>
    <dbReference type="NCBI Taxonomy" id="1227497"/>
    <lineage>
        <taxon>Archaea</taxon>
        <taxon>Methanobacteriati</taxon>
        <taxon>Methanobacteriota</taxon>
        <taxon>Stenosarchaea group</taxon>
        <taxon>Halobacteria</taxon>
        <taxon>Halobacteriales</taxon>
        <taxon>Natrialbaceae</taxon>
        <taxon>Natronococcus</taxon>
    </lineage>
</organism>
<reference evidence="2 3" key="1">
    <citation type="journal article" date="2014" name="PLoS Genet.">
        <title>Phylogenetically driven sequencing of extremely halophilic archaea reveals strategies for static and dynamic osmo-response.</title>
        <authorList>
            <person name="Becker E.A."/>
            <person name="Seitzer P.M."/>
            <person name="Tritt A."/>
            <person name="Larsen D."/>
            <person name="Krusor M."/>
            <person name="Yao A.I."/>
            <person name="Wu D."/>
            <person name="Madern D."/>
            <person name="Eisen J.A."/>
            <person name="Darling A.E."/>
            <person name="Facciotti M.T."/>
        </authorList>
    </citation>
    <scope>NUCLEOTIDE SEQUENCE [LARGE SCALE GENOMIC DNA]</scope>
    <source>
        <strain evidence="2 3">DSM 10524</strain>
    </source>
</reference>
<dbReference type="Proteomes" id="UP000011688">
    <property type="component" value="Unassembled WGS sequence"/>
</dbReference>
<evidence type="ECO:0008006" key="4">
    <source>
        <dbReference type="Google" id="ProtNLM"/>
    </source>
</evidence>
<evidence type="ECO:0000256" key="1">
    <source>
        <dbReference type="SAM" id="Phobius"/>
    </source>
</evidence>